<accession>A0A3B0ZV30</accession>
<name>A0A3B0ZV30_9ZZZZ</name>
<evidence type="ECO:0000313" key="1">
    <source>
        <dbReference type="EMBL" id="VAW91923.1"/>
    </source>
</evidence>
<proteinExistence type="predicted"/>
<organism evidence="1">
    <name type="scientific">hydrothermal vent metagenome</name>
    <dbReference type="NCBI Taxonomy" id="652676"/>
    <lineage>
        <taxon>unclassified sequences</taxon>
        <taxon>metagenomes</taxon>
        <taxon>ecological metagenomes</taxon>
    </lineage>
</organism>
<dbReference type="AlphaFoldDB" id="A0A3B0ZV30"/>
<protein>
    <recommendedName>
        <fullName evidence="2">Adenylosuccinate synthase</fullName>
    </recommendedName>
</protein>
<sequence>MKFTHKELTELAVKWLKRPQSQKGPGCHVAVSECRSGWSDEIPDAIGFRAAGKNDGSIIVEVKISRSDFLADAKKSHRNGSVKGLGNWRYYLCPEGVIKPNEIPDNWGLLYVNNRGHIKPIVGPMNESNYRTRMRFIESMRQESNVDGERFLLVKLLSRVGDAETLNTKFRELTNTVSQLTKDNDDKRALNKKYSKIIWRFNQMVDAIRKESNVIVSKVESVLDFKQSDLKIEKRRH</sequence>
<reference evidence="1" key="1">
    <citation type="submission" date="2018-06" db="EMBL/GenBank/DDBJ databases">
        <authorList>
            <person name="Zhirakovskaya E."/>
        </authorList>
    </citation>
    <scope>NUCLEOTIDE SEQUENCE</scope>
</reference>
<dbReference type="EMBL" id="UOFT01000017">
    <property type="protein sequence ID" value="VAW91923.1"/>
    <property type="molecule type" value="Genomic_DNA"/>
</dbReference>
<gene>
    <name evidence="1" type="ORF">MNBD_GAMMA23-194</name>
</gene>
<evidence type="ECO:0008006" key="2">
    <source>
        <dbReference type="Google" id="ProtNLM"/>
    </source>
</evidence>